<dbReference type="CDD" id="cd23992">
    <property type="entry name" value="PBP_GOBP"/>
    <property type="match status" value="1"/>
</dbReference>
<keyword evidence="3" id="KW-1185">Reference proteome</keyword>
<dbReference type="Proteomes" id="UP001329430">
    <property type="component" value="Chromosome 8"/>
</dbReference>
<evidence type="ECO:0000313" key="2">
    <source>
        <dbReference type="EMBL" id="KAK5640228.1"/>
    </source>
</evidence>
<dbReference type="EMBL" id="JAVRBK010000008">
    <property type="protein sequence ID" value="KAK5640228.1"/>
    <property type="molecule type" value="Genomic_DNA"/>
</dbReference>
<protein>
    <submittedName>
        <fullName evidence="2">Uncharacterized protein</fullName>
    </submittedName>
</protein>
<name>A0AAN7V4M5_9COLE</name>
<dbReference type="SMART" id="SM00708">
    <property type="entry name" value="PhBP"/>
    <property type="match status" value="1"/>
</dbReference>
<feature type="signal peptide" evidence="1">
    <location>
        <begin position="1"/>
        <end position="20"/>
    </location>
</feature>
<proteinExistence type="predicted"/>
<accession>A0AAN7V4M5</accession>
<dbReference type="InterPro" id="IPR006170">
    <property type="entry name" value="PBP/GOBP"/>
</dbReference>
<feature type="chain" id="PRO_5042937883" evidence="1">
    <location>
        <begin position="21"/>
        <end position="145"/>
    </location>
</feature>
<gene>
    <name evidence="2" type="ORF">RI129_011039</name>
</gene>
<dbReference type="GO" id="GO:0005549">
    <property type="term" value="F:odorant binding"/>
    <property type="evidence" value="ECO:0007669"/>
    <property type="project" value="InterPro"/>
</dbReference>
<dbReference type="Gene3D" id="1.10.238.20">
    <property type="entry name" value="Pheromone/general odorant binding protein domain"/>
    <property type="match status" value="1"/>
</dbReference>
<dbReference type="InterPro" id="IPR036728">
    <property type="entry name" value="PBP_GOBP_sf"/>
</dbReference>
<dbReference type="AlphaFoldDB" id="A0AAN7V4M5"/>
<evidence type="ECO:0000256" key="1">
    <source>
        <dbReference type="SAM" id="SignalP"/>
    </source>
</evidence>
<evidence type="ECO:0000313" key="3">
    <source>
        <dbReference type="Proteomes" id="UP001329430"/>
    </source>
</evidence>
<reference evidence="2 3" key="1">
    <citation type="journal article" date="2024" name="Insects">
        <title>An Improved Chromosome-Level Genome Assembly of the Firefly Pyrocoelia pectoralis.</title>
        <authorList>
            <person name="Fu X."/>
            <person name="Meyer-Rochow V.B."/>
            <person name="Ballantyne L."/>
            <person name="Zhu X."/>
        </authorList>
    </citation>
    <scope>NUCLEOTIDE SEQUENCE [LARGE SCALE GENOMIC DNA]</scope>
    <source>
        <strain evidence="2">XCY_ONT2</strain>
    </source>
</reference>
<dbReference type="Pfam" id="PF01395">
    <property type="entry name" value="PBP_GOBP"/>
    <property type="match status" value="1"/>
</dbReference>
<keyword evidence="1" id="KW-0732">Signal</keyword>
<organism evidence="2 3">
    <name type="scientific">Pyrocoelia pectoralis</name>
    <dbReference type="NCBI Taxonomy" id="417401"/>
    <lineage>
        <taxon>Eukaryota</taxon>
        <taxon>Metazoa</taxon>
        <taxon>Ecdysozoa</taxon>
        <taxon>Arthropoda</taxon>
        <taxon>Hexapoda</taxon>
        <taxon>Insecta</taxon>
        <taxon>Pterygota</taxon>
        <taxon>Neoptera</taxon>
        <taxon>Endopterygota</taxon>
        <taxon>Coleoptera</taxon>
        <taxon>Polyphaga</taxon>
        <taxon>Elateriformia</taxon>
        <taxon>Elateroidea</taxon>
        <taxon>Lampyridae</taxon>
        <taxon>Lampyrinae</taxon>
        <taxon>Pyrocoelia</taxon>
    </lineage>
</organism>
<comment type="caution">
    <text evidence="2">The sequence shown here is derived from an EMBL/GenBank/DDBJ whole genome shotgun (WGS) entry which is preliminary data.</text>
</comment>
<dbReference type="SUPFAM" id="SSF47565">
    <property type="entry name" value="Insect pheromone/odorant-binding proteins"/>
    <property type="match status" value="1"/>
</dbReference>
<sequence length="145" mass="16244">MSSISISFLVSTFLFTTVMSYLTTKEATAEYLESSRRRLAEATERCIRSTGADPVEIDLLFDKAIHSESRSLKCYLECIYLDQNYIDSNGKFIHENVIHGTANATMDLIEECADKADSITDGCEKVSNFSHCVMHTNNTAILKLL</sequence>